<dbReference type="PANTHER" id="PTHR30069:SF53">
    <property type="entry name" value="COLICIN I RECEPTOR-RELATED"/>
    <property type="match status" value="1"/>
</dbReference>
<dbReference type="Pfam" id="PF00593">
    <property type="entry name" value="TonB_dep_Rec_b-barrel"/>
    <property type="match status" value="1"/>
</dbReference>
<proteinExistence type="inferred from homology"/>
<evidence type="ECO:0000256" key="8">
    <source>
        <dbReference type="ARBA" id="ARBA00023136"/>
    </source>
</evidence>
<dbReference type="Gene3D" id="2.40.170.20">
    <property type="entry name" value="TonB-dependent receptor, beta-barrel domain"/>
    <property type="match status" value="2"/>
</dbReference>
<feature type="domain" description="TonB-dependent receptor-like beta-barrel" evidence="13">
    <location>
        <begin position="348"/>
        <end position="751"/>
    </location>
</feature>
<dbReference type="InterPro" id="IPR012910">
    <property type="entry name" value="Plug_dom"/>
</dbReference>
<evidence type="ECO:0000256" key="6">
    <source>
        <dbReference type="ARBA" id="ARBA00023065"/>
    </source>
</evidence>
<feature type="chain" id="PRO_5046979845" evidence="12">
    <location>
        <begin position="27"/>
        <end position="796"/>
    </location>
</feature>
<keyword evidence="2 10" id="KW-0813">Transport</keyword>
<dbReference type="EMBL" id="JAPFPW010000008">
    <property type="protein sequence ID" value="MCW7754040.1"/>
    <property type="molecule type" value="Genomic_DNA"/>
</dbReference>
<keyword evidence="3 10" id="KW-1134">Transmembrane beta strand</keyword>
<dbReference type="InterPro" id="IPR037066">
    <property type="entry name" value="Plug_dom_sf"/>
</dbReference>
<evidence type="ECO:0000256" key="12">
    <source>
        <dbReference type="SAM" id="SignalP"/>
    </source>
</evidence>
<organism evidence="15 16">
    <name type="scientific">Desulfobotulus pelophilus</name>
    <dbReference type="NCBI Taxonomy" id="2823377"/>
    <lineage>
        <taxon>Bacteria</taxon>
        <taxon>Pseudomonadati</taxon>
        <taxon>Thermodesulfobacteriota</taxon>
        <taxon>Desulfobacteria</taxon>
        <taxon>Desulfobacterales</taxon>
        <taxon>Desulfobacteraceae</taxon>
        <taxon>Desulfobotulus</taxon>
    </lineage>
</organism>
<evidence type="ECO:0000256" key="3">
    <source>
        <dbReference type="ARBA" id="ARBA00022452"/>
    </source>
</evidence>
<keyword evidence="4 10" id="KW-0812">Transmembrane</keyword>
<keyword evidence="9 10" id="KW-0998">Cell outer membrane</keyword>
<keyword evidence="16" id="KW-1185">Reference proteome</keyword>
<evidence type="ECO:0000256" key="11">
    <source>
        <dbReference type="RuleBase" id="RU003357"/>
    </source>
</evidence>
<reference evidence="15 16" key="1">
    <citation type="submission" date="2022-11" db="EMBL/GenBank/DDBJ databases">
        <title>Desulfobotulus tamanensis H1 sp. nov. - anaerobic, alkaliphilic, sulphate reducing bacterium isolated from terrestrial mud volcano.</title>
        <authorList>
            <person name="Frolova A."/>
            <person name="Merkel A.Y."/>
            <person name="Slobodkin A.I."/>
        </authorList>
    </citation>
    <scope>NUCLEOTIDE SEQUENCE [LARGE SCALE GENOMIC DNA]</scope>
    <source>
        <strain evidence="15 16">H1</strain>
    </source>
</reference>
<dbReference type="PANTHER" id="PTHR30069">
    <property type="entry name" value="TONB-DEPENDENT OUTER MEMBRANE RECEPTOR"/>
    <property type="match status" value="1"/>
</dbReference>
<evidence type="ECO:0000313" key="16">
    <source>
        <dbReference type="Proteomes" id="UP001209681"/>
    </source>
</evidence>
<dbReference type="InterPro" id="IPR000531">
    <property type="entry name" value="Beta-barrel_TonB"/>
</dbReference>
<keyword evidence="15" id="KW-0675">Receptor</keyword>
<keyword evidence="5 12" id="KW-0732">Signal</keyword>
<dbReference type="SUPFAM" id="SSF56935">
    <property type="entry name" value="Porins"/>
    <property type="match status" value="1"/>
</dbReference>
<dbReference type="RefSeq" id="WP_265424918.1">
    <property type="nucleotide sequence ID" value="NZ_JAPFPW010000008.1"/>
</dbReference>
<evidence type="ECO:0000259" key="13">
    <source>
        <dbReference type="Pfam" id="PF00593"/>
    </source>
</evidence>
<dbReference type="InterPro" id="IPR039426">
    <property type="entry name" value="TonB-dep_rcpt-like"/>
</dbReference>
<dbReference type="Gene3D" id="2.170.130.10">
    <property type="entry name" value="TonB-dependent receptor, plug domain"/>
    <property type="match status" value="1"/>
</dbReference>
<protein>
    <submittedName>
        <fullName evidence="15">TonB-dependent receptor</fullName>
    </submittedName>
</protein>
<keyword evidence="8 10" id="KW-0472">Membrane</keyword>
<comment type="subcellular location">
    <subcellularLocation>
        <location evidence="1 10">Cell outer membrane</location>
        <topology evidence="1 10">Multi-pass membrane protein</topology>
    </subcellularLocation>
</comment>
<comment type="caution">
    <text evidence="15">The sequence shown here is derived from an EMBL/GenBank/DDBJ whole genome shotgun (WGS) entry which is preliminary data.</text>
</comment>
<keyword evidence="7 11" id="KW-0798">TonB box</keyword>
<sequence>MGKGKKHLRSTALMSVLLFAFQGAKAAEDEHHMGQVVVTASGFEQKITDAPASISVITREELSMRPYISLLDAVRDIEGVDVGETTDKTGQGTISIRGMGAAYTLVLIDGRRQNNVGDLYPNNFGGNQFNHIPPLDMIERIEVIRGPMSTLYGADALGGVINIITRKVSDRWTGSYTHTRTFELDSDFGDDSTTDFMMMGPLVKDKLGLSLRGSLYERDASSPSYDPATDPSGVVHERTLGFGGGGRTVDNTNWNAGIRLTYTPDERHDIIADIDTSRQKYANGEGQLGTLDDYGSILRASNNGIVQPRVGYADDQRFERDQWALTHVGRWGAVRSEVSVSAVNTSNLGRSLPFTVSERAELQDLWDAACVASGGSGGCSPASMGLNNNWNEEQKLKVMEGLLTADEMAKLKSFLPRDRRTMETRQRTLDAKMDMMMGNHMLVFGGQYVDAEMEDGVFGMYGDGYRSGQTQDHRQWAFFLEDSWRMGSLFTLVGGIRYDDHNMYGGQLSPRLYGVLDLASSWTLKGGVSTGYKTPTTDQLFPGITGFTAQGVNPTVGNPDLEPEKSVNSEVAVYYTSPLGHSFNVTAFYNRFKDKIARGDAVPNCEVAAPGEHCVNVGEGWADLGYTSFTQTHNIDRADIQGLELAGRYQITEDMLLKANYTYTDSEQKSGAEKGRPLTGTAEHMVNASFDWRLLTDLSVFFGMEMRSKRYRGWDTEADKARYWEDYEIYHVGGVYKLNEYATLTARVNNLFDRDFTAYRTDFTQNPDGSYTASYTDDYNIKAKARNVWVSLNIVF</sequence>
<dbReference type="PROSITE" id="PS52016">
    <property type="entry name" value="TONB_DEPENDENT_REC_3"/>
    <property type="match status" value="1"/>
</dbReference>
<dbReference type="Proteomes" id="UP001209681">
    <property type="component" value="Unassembled WGS sequence"/>
</dbReference>
<evidence type="ECO:0000259" key="14">
    <source>
        <dbReference type="Pfam" id="PF07715"/>
    </source>
</evidence>
<evidence type="ECO:0000256" key="9">
    <source>
        <dbReference type="ARBA" id="ARBA00023237"/>
    </source>
</evidence>
<dbReference type="InterPro" id="IPR036942">
    <property type="entry name" value="Beta-barrel_TonB_sf"/>
</dbReference>
<evidence type="ECO:0000256" key="10">
    <source>
        <dbReference type="PROSITE-ProRule" id="PRU01360"/>
    </source>
</evidence>
<name>A0ABT3N998_9BACT</name>
<feature type="domain" description="TonB-dependent receptor plug" evidence="14">
    <location>
        <begin position="47"/>
        <end position="160"/>
    </location>
</feature>
<evidence type="ECO:0000313" key="15">
    <source>
        <dbReference type="EMBL" id="MCW7754040.1"/>
    </source>
</evidence>
<accession>A0ABT3N998</accession>
<evidence type="ECO:0000256" key="4">
    <source>
        <dbReference type="ARBA" id="ARBA00022692"/>
    </source>
</evidence>
<keyword evidence="6" id="KW-0406">Ion transport</keyword>
<evidence type="ECO:0000256" key="2">
    <source>
        <dbReference type="ARBA" id="ARBA00022448"/>
    </source>
</evidence>
<gene>
    <name evidence="15" type="ORF">OOT00_08580</name>
</gene>
<comment type="similarity">
    <text evidence="10 11">Belongs to the TonB-dependent receptor family.</text>
</comment>
<evidence type="ECO:0000256" key="1">
    <source>
        <dbReference type="ARBA" id="ARBA00004571"/>
    </source>
</evidence>
<dbReference type="Pfam" id="PF07715">
    <property type="entry name" value="Plug"/>
    <property type="match status" value="1"/>
</dbReference>
<dbReference type="CDD" id="cd01347">
    <property type="entry name" value="ligand_gated_channel"/>
    <property type="match status" value="1"/>
</dbReference>
<feature type="signal peptide" evidence="12">
    <location>
        <begin position="1"/>
        <end position="26"/>
    </location>
</feature>
<evidence type="ECO:0000256" key="7">
    <source>
        <dbReference type="ARBA" id="ARBA00023077"/>
    </source>
</evidence>
<evidence type="ECO:0000256" key="5">
    <source>
        <dbReference type="ARBA" id="ARBA00022729"/>
    </source>
</evidence>